<dbReference type="Proteomes" id="UP001208054">
    <property type="component" value="Unassembled WGS sequence"/>
</dbReference>
<sequence>MWKPQGGISYFAARQPTHNQGVANGIVAILVIQIGNLYKAVGIEAQRPGLDVAKAWDNKLAAPNYSRFHSQLRK</sequence>
<reference evidence="1 2" key="1">
    <citation type="submission" date="2021-07" db="EMBL/GenBank/DDBJ databases">
        <title>Clinical implication of Pseudomonas aeruginosa: further insight on the antimicrobial resistance.</title>
        <authorList>
            <person name="Macori G."/>
            <person name="Fanning S."/>
            <person name="Alqahtani A."/>
        </authorList>
    </citation>
    <scope>NUCLEOTIDE SEQUENCE [LARGE SCALE GENOMIC DNA]</scope>
    <source>
        <strain evidence="1 2">CFS3442</strain>
    </source>
</reference>
<dbReference type="RefSeq" id="WP_197612540.1">
    <property type="nucleotide sequence ID" value="NZ_CP155568.1"/>
</dbReference>
<comment type="caution">
    <text evidence="1">The sequence shown here is derived from an EMBL/GenBank/DDBJ whole genome shotgun (WGS) entry which is preliminary data.</text>
</comment>
<dbReference type="EMBL" id="JAHWBK010000015">
    <property type="protein sequence ID" value="MCV0326525.1"/>
    <property type="molecule type" value="Genomic_DNA"/>
</dbReference>
<evidence type="ECO:0000313" key="2">
    <source>
        <dbReference type="Proteomes" id="UP001208054"/>
    </source>
</evidence>
<organism evidence="1 2">
    <name type="scientific">Stenotrophomonas riyadhensis</name>
    <dbReference type="NCBI Taxonomy" id="2859893"/>
    <lineage>
        <taxon>Bacteria</taxon>
        <taxon>Pseudomonadati</taxon>
        <taxon>Pseudomonadota</taxon>
        <taxon>Gammaproteobacteria</taxon>
        <taxon>Lysobacterales</taxon>
        <taxon>Lysobacteraceae</taxon>
        <taxon>Stenotrophomonas</taxon>
    </lineage>
</organism>
<gene>
    <name evidence="1" type="ORF">KYJ44_19605</name>
</gene>
<evidence type="ECO:0000313" key="1">
    <source>
        <dbReference type="EMBL" id="MCV0326525.1"/>
    </source>
</evidence>
<protein>
    <submittedName>
        <fullName evidence="1">Uncharacterized protein</fullName>
    </submittedName>
</protein>
<name>A0ABT2XL23_9GAMM</name>
<proteinExistence type="predicted"/>
<accession>A0ABT2XL23</accession>
<keyword evidence="2" id="KW-1185">Reference proteome</keyword>